<gene>
    <name evidence="1" type="ORF">PK98_14960</name>
</gene>
<reference evidence="1 2" key="1">
    <citation type="submission" date="2014-11" db="EMBL/GenBank/DDBJ databases">
        <title>Draft genome sequence of Kirrobacter mercurialis.</title>
        <authorList>
            <person name="Coil D.A."/>
            <person name="Eisen J.A."/>
        </authorList>
    </citation>
    <scope>NUCLEOTIDE SEQUENCE [LARGE SCALE GENOMIC DNA]</scope>
    <source>
        <strain evidence="1 2">Coronado</strain>
    </source>
</reference>
<sequence>MLVLVLAGGTAVAQTVPDAPGTGRCSGSFVNPITDVCWGCMFPLSLGALKIWPSDRSDTNNPDLPICACGTPVPRIGVAMGFWEPVRLVDVTTRPFCFPNIGGVKMDPGLDVGRGFVSGGSQVGGQGQNTAKYHVHYYVYPLLYWLEILTDFLCFEQSTFDIAYITEIDPLWQDDELTTLLNPEAAIFANPIAQAACAADCLTATARLPNDALFWCAGCQGSMYPMNGNIGSNVAVTQSARLAAERMIYKMHRTGLAWGTMGSKGLCSKYLMPILKKSQYRIQQVNPTPMVNGRESCSPIGASTLPPNAAQTFPVKGEDIGFLVWRKRNCCVL</sequence>
<evidence type="ECO:0000313" key="1">
    <source>
        <dbReference type="EMBL" id="KHL24324.1"/>
    </source>
</evidence>
<dbReference type="InterPro" id="IPR009649">
    <property type="entry name" value="TraU"/>
</dbReference>
<comment type="caution">
    <text evidence="1">The sequence shown here is derived from an EMBL/GenBank/DDBJ whole genome shotgun (WGS) entry which is preliminary data.</text>
</comment>
<dbReference type="EMBL" id="JTDN01000003">
    <property type="protein sequence ID" value="KHL24324.1"/>
    <property type="molecule type" value="Genomic_DNA"/>
</dbReference>
<dbReference type="STRING" id="1572751.PK98_14960"/>
<proteinExistence type="predicted"/>
<dbReference type="Proteomes" id="UP000030988">
    <property type="component" value="Unassembled WGS sequence"/>
</dbReference>
<dbReference type="Pfam" id="PF06834">
    <property type="entry name" value="TraU"/>
    <property type="match status" value="1"/>
</dbReference>
<organism evidence="1 2">
    <name type="scientific">Croceibacterium mercuriale</name>
    <dbReference type="NCBI Taxonomy" id="1572751"/>
    <lineage>
        <taxon>Bacteria</taxon>
        <taxon>Pseudomonadati</taxon>
        <taxon>Pseudomonadota</taxon>
        <taxon>Alphaproteobacteria</taxon>
        <taxon>Sphingomonadales</taxon>
        <taxon>Erythrobacteraceae</taxon>
        <taxon>Croceibacterium</taxon>
    </lineage>
</organism>
<evidence type="ECO:0000313" key="2">
    <source>
        <dbReference type="Proteomes" id="UP000030988"/>
    </source>
</evidence>
<keyword evidence="2" id="KW-1185">Reference proteome</keyword>
<accession>A0A0B2BSE2</accession>
<name>A0A0B2BSE2_9SPHN</name>
<dbReference type="NCBIfam" id="NF010297">
    <property type="entry name" value="PRK13737.1"/>
    <property type="match status" value="1"/>
</dbReference>
<dbReference type="AlphaFoldDB" id="A0A0B2BSE2"/>
<protein>
    <submittedName>
        <fullName evidence="1">Conjugal transfer protein</fullName>
    </submittedName>
</protein>